<evidence type="ECO:0000256" key="6">
    <source>
        <dbReference type="ARBA" id="ARBA00023242"/>
    </source>
</evidence>
<evidence type="ECO:0000256" key="1">
    <source>
        <dbReference type="ARBA" id="ARBA00022723"/>
    </source>
</evidence>
<feature type="region of interest" description="Disordered" evidence="7">
    <location>
        <begin position="143"/>
        <end position="185"/>
    </location>
</feature>
<dbReference type="GO" id="GO:0008270">
    <property type="term" value="F:zinc ion binding"/>
    <property type="evidence" value="ECO:0007669"/>
    <property type="project" value="InterPro"/>
</dbReference>
<evidence type="ECO:0000256" key="4">
    <source>
        <dbReference type="ARBA" id="ARBA00023125"/>
    </source>
</evidence>
<keyword evidence="1" id="KW-0479">Metal-binding</keyword>
<feature type="region of interest" description="Disordered" evidence="7">
    <location>
        <begin position="207"/>
        <end position="398"/>
    </location>
</feature>
<comment type="caution">
    <text evidence="9">The sequence shown here is derived from an EMBL/GenBank/DDBJ whole genome shotgun (WGS) entry which is preliminary data.</text>
</comment>
<feature type="compositionally biased region" description="Low complexity" evidence="7">
    <location>
        <begin position="280"/>
        <end position="304"/>
    </location>
</feature>
<keyword evidence="10" id="KW-1185">Reference proteome</keyword>
<feature type="domain" description="Zn(2)-C6 fungal-type" evidence="8">
    <location>
        <begin position="115"/>
        <end position="146"/>
    </location>
</feature>
<feature type="compositionally biased region" description="Polar residues" evidence="7">
    <location>
        <begin position="170"/>
        <end position="185"/>
    </location>
</feature>
<evidence type="ECO:0000313" key="9">
    <source>
        <dbReference type="EMBL" id="KAF9479775.1"/>
    </source>
</evidence>
<keyword evidence="4" id="KW-0238">DNA-binding</keyword>
<organism evidence="9 10">
    <name type="scientific">Pholiota conissans</name>
    <dbReference type="NCBI Taxonomy" id="109636"/>
    <lineage>
        <taxon>Eukaryota</taxon>
        <taxon>Fungi</taxon>
        <taxon>Dikarya</taxon>
        <taxon>Basidiomycota</taxon>
        <taxon>Agaricomycotina</taxon>
        <taxon>Agaricomycetes</taxon>
        <taxon>Agaricomycetidae</taxon>
        <taxon>Agaricales</taxon>
        <taxon>Agaricineae</taxon>
        <taxon>Strophariaceae</taxon>
        <taxon>Pholiota</taxon>
    </lineage>
</organism>
<evidence type="ECO:0000259" key="8">
    <source>
        <dbReference type="PROSITE" id="PS50048"/>
    </source>
</evidence>
<dbReference type="PROSITE" id="PS50048">
    <property type="entry name" value="ZN2_CY6_FUNGAL_2"/>
    <property type="match status" value="1"/>
</dbReference>
<dbReference type="Proteomes" id="UP000807469">
    <property type="component" value="Unassembled WGS sequence"/>
</dbReference>
<protein>
    <recommendedName>
        <fullName evidence="8">Zn(2)-C6 fungal-type domain-containing protein</fullName>
    </recommendedName>
</protein>
<proteinExistence type="predicted"/>
<name>A0A9P5Z3V6_9AGAR</name>
<gene>
    <name evidence="9" type="ORF">BDN70DRAFT_666852</name>
</gene>
<dbReference type="PANTHER" id="PTHR47659:SF7">
    <property type="entry name" value="FUNGAL TRANSCRIPTIONAL REGULATORY PROTEIN, N-TERMINAL DOMAIN-CONTAINING PROTEIN"/>
    <property type="match status" value="1"/>
</dbReference>
<dbReference type="OrthoDB" id="5575144at2759"/>
<sequence>MTEQAKSSAPAQEHPYPQPTIVPFPPQAYNGAPYPPPGPPGTYMPPFFAYPPHPDGTHPEGAPNGVPPGSFMIGLPPGVVYAYPPHPTPQPFGAPPANPAPPALSRPKRKQVKMACTNCAGACKRCDENRPCERCVKYGVADTCVDGQRKERKKGIKRGPYRRKNKNESDSNSFNGEWTPPSSSTTAAAIHAVAQYAPPEGYYPVYYPPPPGFMSHPPPPPPDGSSSSTPNPNPDGSPSAHPANGQPPMMPYYIHHPGAYPPFPHYPPMYAGPPPPGAPHPQAQAAPVTVPAPQTAAPEQQPQTLNPVDASGKPDEMSVSANGAAAPAENGAVANGAGKKRPRTGKNGEPRAKKVKGAVAAPAAEKGKDGAEGQESNAAVAVGEEVSANGDGEGEKSV</sequence>
<keyword evidence="3" id="KW-0805">Transcription regulation</keyword>
<feature type="compositionally biased region" description="Polar residues" evidence="7">
    <location>
        <begin position="1"/>
        <end position="10"/>
    </location>
</feature>
<dbReference type="CDD" id="cd00067">
    <property type="entry name" value="GAL4"/>
    <property type="match status" value="1"/>
</dbReference>
<dbReference type="GO" id="GO:0003677">
    <property type="term" value="F:DNA binding"/>
    <property type="evidence" value="ECO:0007669"/>
    <property type="project" value="UniProtKB-KW"/>
</dbReference>
<dbReference type="AlphaFoldDB" id="A0A9P5Z3V6"/>
<feature type="region of interest" description="Disordered" evidence="7">
    <location>
        <begin position="1"/>
        <end position="68"/>
    </location>
</feature>
<evidence type="ECO:0000256" key="5">
    <source>
        <dbReference type="ARBA" id="ARBA00023163"/>
    </source>
</evidence>
<evidence type="ECO:0000313" key="10">
    <source>
        <dbReference type="Proteomes" id="UP000807469"/>
    </source>
</evidence>
<dbReference type="EMBL" id="MU155206">
    <property type="protein sequence ID" value="KAF9479775.1"/>
    <property type="molecule type" value="Genomic_DNA"/>
</dbReference>
<dbReference type="SMART" id="SM00066">
    <property type="entry name" value="GAL4"/>
    <property type="match status" value="1"/>
</dbReference>
<keyword evidence="5" id="KW-0804">Transcription</keyword>
<dbReference type="InterPro" id="IPR050335">
    <property type="entry name" value="ERT1_acuK_gluconeogen_tf"/>
</dbReference>
<dbReference type="PANTHER" id="PTHR47659">
    <property type="entry name" value="ZN(II)2CYS6 TRANSCRIPTION FACTOR (EUROFUNG)-RELATED"/>
    <property type="match status" value="1"/>
</dbReference>
<feature type="compositionally biased region" description="Basic residues" evidence="7">
    <location>
        <begin position="150"/>
        <end position="165"/>
    </location>
</feature>
<feature type="compositionally biased region" description="Low complexity" evidence="7">
    <location>
        <begin position="224"/>
        <end position="239"/>
    </location>
</feature>
<dbReference type="InterPro" id="IPR001138">
    <property type="entry name" value="Zn2Cys6_DnaBD"/>
</dbReference>
<keyword evidence="2" id="KW-0862">Zinc</keyword>
<feature type="compositionally biased region" description="Low complexity" evidence="7">
    <location>
        <begin position="321"/>
        <end position="337"/>
    </location>
</feature>
<feature type="compositionally biased region" description="Pro residues" evidence="7">
    <location>
        <begin position="16"/>
        <end position="26"/>
    </location>
</feature>
<evidence type="ECO:0000256" key="7">
    <source>
        <dbReference type="SAM" id="MobiDB-lite"/>
    </source>
</evidence>
<keyword evidence="6" id="KW-0539">Nucleus</keyword>
<evidence type="ECO:0000256" key="3">
    <source>
        <dbReference type="ARBA" id="ARBA00023015"/>
    </source>
</evidence>
<evidence type="ECO:0000256" key="2">
    <source>
        <dbReference type="ARBA" id="ARBA00022833"/>
    </source>
</evidence>
<feature type="compositionally biased region" description="Pro residues" evidence="7">
    <location>
        <begin position="33"/>
        <end position="54"/>
    </location>
</feature>
<feature type="compositionally biased region" description="Pro residues" evidence="7">
    <location>
        <begin position="259"/>
        <end position="279"/>
    </location>
</feature>
<feature type="compositionally biased region" description="Pro residues" evidence="7">
    <location>
        <begin position="207"/>
        <end position="223"/>
    </location>
</feature>
<accession>A0A9P5Z3V6</accession>
<reference evidence="9" key="1">
    <citation type="submission" date="2020-11" db="EMBL/GenBank/DDBJ databases">
        <authorList>
            <consortium name="DOE Joint Genome Institute"/>
            <person name="Ahrendt S."/>
            <person name="Riley R."/>
            <person name="Andreopoulos W."/>
            <person name="Labutti K."/>
            <person name="Pangilinan J."/>
            <person name="Ruiz-Duenas F.J."/>
            <person name="Barrasa J.M."/>
            <person name="Sanchez-Garcia M."/>
            <person name="Camarero S."/>
            <person name="Miyauchi S."/>
            <person name="Serrano A."/>
            <person name="Linde D."/>
            <person name="Babiker R."/>
            <person name="Drula E."/>
            <person name="Ayuso-Fernandez I."/>
            <person name="Pacheco R."/>
            <person name="Padilla G."/>
            <person name="Ferreira P."/>
            <person name="Barriuso J."/>
            <person name="Kellner H."/>
            <person name="Castanera R."/>
            <person name="Alfaro M."/>
            <person name="Ramirez L."/>
            <person name="Pisabarro A.G."/>
            <person name="Kuo A."/>
            <person name="Tritt A."/>
            <person name="Lipzen A."/>
            <person name="He G."/>
            <person name="Yan M."/>
            <person name="Ng V."/>
            <person name="Cullen D."/>
            <person name="Martin F."/>
            <person name="Rosso M.-N."/>
            <person name="Henrissat B."/>
            <person name="Hibbett D."/>
            <person name="Martinez A.T."/>
            <person name="Grigoriev I.V."/>
        </authorList>
    </citation>
    <scope>NUCLEOTIDE SEQUENCE</scope>
    <source>
        <strain evidence="9">CIRM-BRFM 674</strain>
    </source>
</reference>
<dbReference type="GO" id="GO:0000981">
    <property type="term" value="F:DNA-binding transcription factor activity, RNA polymerase II-specific"/>
    <property type="evidence" value="ECO:0007669"/>
    <property type="project" value="InterPro"/>
</dbReference>